<organism evidence="3 5">
    <name type="scientific">Paraburkholderia madseniana</name>
    <dbReference type="NCBI Taxonomy" id="2599607"/>
    <lineage>
        <taxon>Bacteria</taxon>
        <taxon>Pseudomonadati</taxon>
        <taxon>Pseudomonadota</taxon>
        <taxon>Betaproteobacteria</taxon>
        <taxon>Burkholderiales</taxon>
        <taxon>Burkholderiaceae</taxon>
        <taxon>Paraburkholderia</taxon>
    </lineage>
</organism>
<sequence length="166" mass="17921">MRTIAALLSVLLIPSIGHADESLLGTMTAKWNTYIFVSTRMPQRDVVALAREASAAKATIVLNGFGGSDDTLMSTERYATQINALCCGKRPAHWIIDPVIAQRYRVKSAPTFVVAHGESENAGEYSAVAGDMSLSQALKFFAQGSRHQAAREYATQTYSSAFGNSE</sequence>
<dbReference type="AlphaFoldDB" id="A0AAP5ET97"/>
<dbReference type="RefSeq" id="WP_266241818.1">
    <property type="nucleotide sequence ID" value="NZ_JAMXWF010000048.1"/>
</dbReference>
<name>A0AAP5ET97_9BURK</name>
<dbReference type="Proteomes" id="UP001209412">
    <property type="component" value="Unassembled WGS sequence"/>
</dbReference>
<proteinExistence type="predicted"/>
<feature type="signal peptide" evidence="1">
    <location>
        <begin position="1"/>
        <end position="19"/>
    </location>
</feature>
<protein>
    <submittedName>
        <fullName evidence="2">TrbC family F-type conjugative pilus assembly protein</fullName>
    </submittedName>
    <submittedName>
        <fullName evidence="3">Type-F conjugative transfer system pilin assembly protein TrbC</fullName>
    </submittedName>
</protein>
<keyword evidence="1" id="KW-0732">Signal</keyword>
<dbReference type="Pfam" id="PF09673">
    <property type="entry name" value="TrbC_Ftype"/>
    <property type="match status" value="1"/>
</dbReference>
<evidence type="ECO:0000256" key="1">
    <source>
        <dbReference type="SAM" id="SignalP"/>
    </source>
</evidence>
<feature type="chain" id="PRO_5042951315" evidence="1">
    <location>
        <begin position="20"/>
        <end position="166"/>
    </location>
</feature>
<evidence type="ECO:0000313" key="5">
    <source>
        <dbReference type="Proteomes" id="UP001242288"/>
    </source>
</evidence>
<reference evidence="3" key="1">
    <citation type="submission" date="2022-06" db="EMBL/GenBank/DDBJ databases">
        <title>PHB producers.</title>
        <authorList>
            <person name="Besaury L."/>
        </authorList>
    </citation>
    <scope>NUCLEOTIDE SEQUENCE</scope>
    <source>
        <strain evidence="3 4">SEWS6</strain>
    </source>
</reference>
<evidence type="ECO:0000313" key="4">
    <source>
        <dbReference type="Proteomes" id="UP001209412"/>
    </source>
</evidence>
<dbReference type="Proteomes" id="UP001242288">
    <property type="component" value="Unassembled WGS sequence"/>
</dbReference>
<dbReference type="EMBL" id="JAPKHW010000048">
    <property type="protein sequence ID" value="MCX4151040.1"/>
    <property type="molecule type" value="Genomic_DNA"/>
</dbReference>
<dbReference type="InterPro" id="IPR019106">
    <property type="entry name" value="T4SS_TrbC"/>
</dbReference>
<comment type="caution">
    <text evidence="3">The sequence shown here is derived from an EMBL/GenBank/DDBJ whole genome shotgun (WGS) entry which is preliminary data.</text>
</comment>
<dbReference type="EMBL" id="JAMXWF010000048">
    <property type="protein sequence ID" value="MDQ6412854.1"/>
    <property type="molecule type" value="Genomic_DNA"/>
</dbReference>
<keyword evidence="4" id="KW-1185">Reference proteome</keyword>
<accession>A0AAP5ET97</accession>
<gene>
    <name evidence="3" type="ORF">NIE36_37655</name>
    <name evidence="2" type="ORF">OSB80_37745</name>
</gene>
<evidence type="ECO:0000313" key="3">
    <source>
        <dbReference type="EMBL" id="MDQ6412854.1"/>
    </source>
</evidence>
<evidence type="ECO:0000313" key="2">
    <source>
        <dbReference type="EMBL" id="MCX4151040.1"/>
    </source>
</evidence>